<dbReference type="SMART" id="SM00066">
    <property type="entry name" value="GAL4"/>
    <property type="match status" value="1"/>
</dbReference>
<feature type="compositionally biased region" description="Low complexity" evidence="1">
    <location>
        <begin position="36"/>
        <end position="45"/>
    </location>
</feature>
<keyword evidence="4" id="KW-1185">Reference proteome</keyword>
<evidence type="ECO:0000313" key="4">
    <source>
        <dbReference type="Proteomes" id="UP000694255"/>
    </source>
</evidence>
<accession>A0A8J5ULT1</accession>
<feature type="region of interest" description="Disordered" evidence="1">
    <location>
        <begin position="248"/>
        <end position="278"/>
    </location>
</feature>
<dbReference type="PANTHER" id="PTHR47657:SF7">
    <property type="entry name" value="STEROL REGULATORY ELEMENT-BINDING PROTEIN ECM22"/>
    <property type="match status" value="1"/>
</dbReference>
<evidence type="ECO:0000313" key="3">
    <source>
        <dbReference type="EMBL" id="KAG7662956.1"/>
    </source>
</evidence>
<feature type="compositionally biased region" description="Polar residues" evidence="1">
    <location>
        <begin position="1"/>
        <end position="20"/>
    </location>
</feature>
<proteinExistence type="predicted"/>
<sequence>MDTSAESNIRRINTNSYPSNTEDDNLHAPEVSESTSGGSPSSPGGQTINMSDMSYSNTVYANKSPLDSNNNSNGSNATPMGINMAATSLGEKAKRRKHKNSKLGCPNCKKRRVKCSEDLPSCLNCRKHKVKCGYLDYTEDQLNELRQMKLQNEVDELTLNANNNTGAIVNPNEYKESRMDSTVKKQVKIIPRIPIAEKEHHQSKVASKPHRSYQSITQNFDNLLSDESHDNELPIIYPIYSIKKSNSLNNTDQQIRQETTQPVPTSNPPSSLQPSSQPLLPPSNPYWNLSEFNLEKTKPLPGAIIIPTKFIHKPRPNINHLQQLKSMVEAAGPSIQHGTFSLPQIRHVYRTWLTSFVYQAYTSELMFNCLLNLTTNYLISNCFHEKYRNLIKLGQNHQSGAIQLSNIRSICIVKSFKHYAKVIKDLRRMLNTNEDPDLVGSVSYILSLMSIYDPEATLNSINCFRDGLFSILNYNNNSLVKEGITPNLITVHLKLMTNIVRSIYLPSFNPGFLNEFRQMLIRFGELITSSIELQSQRYGNEAHNNEYFTFLKLKFDDLMNFTNDTINNFIPNVTANMSNLHVQQELLYDMIYRWVRLFPARLIAVRQSNDPFEQVLYLFYKVFKKSLYAIFPQVKFYFLRDFDSPLMLDVFAGDKDLDIFYHWLDNPINCNISHEIYSPMIPELKHMSSYLIRIITFFQMRLYLLYRFMVYEPIAKEKFPIDNVKEWREKIYDVELTRSEFNEVIGLSEFPIDNVKEWREKIYDVELTRSEFNEVIGLSEVQITSFLTQYIKKDNYPSITNDVKNGRYHDLDDDDINLDIDFSSLQPSGLLAGDYNIMTHM</sequence>
<dbReference type="PANTHER" id="PTHR47657">
    <property type="entry name" value="STEROL REGULATORY ELEMENT-BINDING PROTEIN ECM22"/>
    <property type="match status" value="1"/>
</dbReference>
<dbReference type="PROSITE" id="PS00463">
    <property type="entry name" value="ZN2_CY6_FUNGAL_1"/>
    <property type="match status" value="1"/>
</dbReference>
<feature type="compositionally biased region" description="Polar residues" evidence="1">
    <location>
        <begin position="46"/>
        <end position="78"/>
    </location>
</feature>
<dbReference type="AlphaFoldDB" id="A0A8J5ULT1"/>
<feature type="region of interest" description="Disordered" evidence="1">
    <location>
        <begin position="1"/>
        <end position="82"/>
    </location>
</feature>
<comment type="caution">
    <text evidence="3">The sequence shown here is derived from an EMBL/GenBank/DDBJ whole genome shotgun (WGS) entry which is preliminary data.</text>
</comment>
<organism evidence="3 4">
    <name type="scientific">[Candida] subhashii</name>
    <dbReference type="NCBI Taxonomy" id="561895"/>
    <lineage>
        <taxon>Eukaryota</taxon>
        <taxon>Fungi</taxon>
        <taxon>Dikarya</taxon>
        <taxon>Ascomycota</taxon>
        <taxon>Saccharomycotina</taxon>
        <taxon>Pichiomycetes</taxon>
        <taxon>Debaryomycetaceae</taxon>
        <taxon>Spathaspora</taxon>
    </lineage>
</organism>
<dbReference type="RefSeq" id="XP_049263189.1">
    <property type="nucleotide sequence ID" value="XM_049407370.1"/>
</dbReference>
<dbReference type="InterPro" id="IPR001138">
    <property type="entry name" value="Zn2Cys6_DnaBD"/>
</dbReference>
<dbReference type="OrthoDB" id="416217at2759"/>
<dbReference type="EMBL" id="JAGSYN010000156">
    <property type="protein sequence ID" value="KAG7662956.1"/>
    <property type="molecule type" value="Genomic_DNA"/>
</dbReference>
<feature type="domain" description="Zn(2)-C6 fungal-type" evidence="2">
    <location>
        <begin position="104"/>
        <end position="134"/>
    </location>
</feature>
<dbReference type="GO" id="GO:0000981">
    <property type="term" value="F:DNA-binding transcription factor activity, RNA polymerase II-specific"/>
    <property type="evidence" value="ECO:0007669"/>
    <property type="project" value="InterPro"/>
</dbReference>
<protein>
    <recommendedName>
        <fullName evidence="2">Zn(2)-C6 fungal-type domain-containing protein</fullName>
    </recommendedName>
</protein>
<dbReference type="InterPro" id="IPR052400">
    <property type="entry name" value="Zn2-C6_fungal_TF"/>
</dbReference>
<reference evidence="3 4" key="1">
    <citation type="journal article" date="2021" name="DNA Res.">
        <title>Genome analysis of Candida subhashii reveals its hybrid nature and dual mitochondrial genome conformations.</title>
        <authorList>
            <person name="Mixao V."/>
            <person name="Hegedusova E."/>
            <person name="Saus E."/>
            <person name="Pryszcz L.P."/>
            <person name="Cillingova A."/>
            <person name="Nosek J."/>
            <person name="Gabaldon T."/>
        </authorList>
    </citation>
    <scope>NUCLEOTIDE SEQUENCE [LARGE SCALE GENOMIC DNA]</scope>
    <source>
        <strain evidence="3 4">CBS 10753</strain>
    </source>
</reference>
<dbReference type="GO" id="GO:0008270">
    <property type="term" value="F:zinc ion binding"/>
    <property type="evidence" value="ECO:0007669"/>
    <property type="project" value="InterPro"/>
</dbReference>
<feature type="compositionally biased region" description="Low complexity" evidence="1">
    <location>
        <begin position="268"/>
        <end position="278"/>
    </location>
</feature>
<dbReference type="CDD" id="cd00067">
    <property type="entry name" value="GAL4"/>
    <property type="match status" value="1"/>
</dbReference>
<evidence type="ECO:0000259" key="2">
    <source>
        <dbReference type="PROSITE" id="PS50048"/>
    </source>
</evidence>
<dbReference type="Proteomes" id="UP000694255">
    <property type="component" value="Unassembled WGS sequence"/>
</dbReference>
<name>A0A8J5ULT1_9ASCO</name>
<evidence type="ECO:0000256" key="1">
    <source>
        <dbReference type="SAM" id="MobiDB-lite"/>
    </source>
</evidence>
<dbReference type="PROSITE" id="PS50048">
    <property type="entry name" value="ZN2_CY6_FUNGAL_2"/>
    <property type="match status" value="1"/>
</dbReference>
<feature type="compositionally biased region" description="Polar residues" evidence="1">
    <location>
        <begin position="248"/>
        <end position="264"/>
    </location>
</feature>
<dbReference type="GeneID" id="73470306"/>
<gene>
    <name evidence="3" type="ORF">J8A68_003506</name>
</gene>
<dbReference type="Pfam" id="PF00172">
    <property type="entry name" value="Zn_clus"/>
    <property type="match status" value="1"/>
</dbReference>